<accession>A0A316VFA1</accession>
<gene>
    <name evidence="2" type="ORF">FA14DRAFT_121893</name>
</gene>
<dbReference type="EMBL" id="KZ819603">
    <property type="protein sequence ID" value="PWN34993.1"/>
    <property type="molecule type" value="Genomic_DNA"/>
</dbReference>
<name>A0A316VFA1_9BASI</name>
<proteinExistence type="predicted"/>
<organism evidence="2 3">
    <name type="scientific">Meira miltonrushii</name>
    <dbReference type="NCBI Taxonomy" id="1280837"/>
    <lineage>
        <taxon>Eukaryota</taxon>
        <taxon>Fungi</taxon>
        <taxon>Dikarya</taxon>
        <taxon>Basidiomycota</taxon>
        <taxon>Ustilaginomycotina</taxon>
        <taxon>Exobasidiomycetes</taxon>
        <taxon>Exobasidiales</taxon>
        <taxon>Brachybasidiaceae</taxon>
        <taxon>Meira</taxon>
    </lineage>
</organism>
<keyword evidence="3" id="KW-1185">Reference proteome</keyword>
<dbReference type="RefSeq" id="XP_025355295.1">
    <property type="nucleotide sequence ID" value="XM_025496492.1"/>
</dbReference>
<reference evidence="2 3" key="1">
    <citation type="journal article" date="2018" name="Mol. Biol. Evol.">
        <title>Broad Genomic Sampling Reveals a Smut Pathogenic Ancestry of the Fungal Clade Ustilaginomycotina.</title>
        <authorList>
            <person name="Kijpornyongpan T."/>
            <person name="Mondo S.J."/>
            <person name="Barry K."/>
            <person name="Sandor L."/>
            <person name="Lee J."/>
            <person name="Lipzen A."/>
            <person name="Pangilinan J."/>
            <person name="LaButti K."/>
            <person name="Hainaut M."/>
            <person name="Henrissat B."/>
            <person name="Grigoriev I.V."/>
            <person name="Spatafora J.W."/>
            <person name="Aime M.C."/>
        </authorList>
    </citation>
    <scope>NUCLEOTIDE SEQUENCE [LARGE SCALE GENOMIC DNA]</scope>
    <source>
        <strain evidence="2 3">MCA 3882</strain>
    </source>
</reference>
<feature type="region of interest" description="Disordered" evidence="1">
    <location>
        <begin position="1"/>
        <end position="62"/>
    </location>
</feature>
<evidence type="ECO:0000313" key="3">
    <source>
        <dbReference type="Proteomes" id="UP000245771"/>
    </source>
</evidence>
<dbReference type="OrthoDB" id="2560792at2759"/>
<dbReference type="Proteomes" id="UP000245771">
    <property type="component" value="Unassembled WGS sequence"/>
</dbReference>
<evidence type="ECO:0000313" key="2">
    <source>
        <dbReference type="EMBL" id="PWN34993.1"/>
    </source>
</evidence>
<protein>
    <submittedName>
        <fullName evidence="2">Uncharacterized protein</fullName>
    </submittedName>
</protein>
<dbReference type="GeneID" id="37018273"/>
<sequence>MSKPNNVNEDPHFPGDGSVATGVVNKGPGASAENPGGVHPTTDANSGSYMPERKEGQQGPSIFHAIENPYALKESLNKLEAALDEVIDLFKGEGTTLSKDGDFAQGKAGINKFLQWRKEIEDLKAGKE</sequence>
<dbReference type="InParanoid" id="A0A316VFA1"/>
<evidence type="ECO:0000256" key="1">
    <source>
        <dbReference type="SAM" id="MobiDB-lite"/>
    </source>
</evidence>
<dbReference type="AlphaFoldDB" id="A0A316VFA1"/>